<feature type="compositionally biased region" description="Pro residues" evidence="1">
    <location>
        <begin position="515"/>
        <end position="524"/>
    </location>
</feature>
<protein>
    <submittedName>
        <fullName evidence="2">Uncharacterized protein</fullName>
    </submittedName>
</protein>
<organism evidence="2 3">
    <name type="scientific">Psilocybe cyanescens</name>
    <dbReference type="NCBI Taxonomy" id="93625"/>
    <lineage>
        <taxon>Eukaryota</taxon>
        <taxon>Fungi</taxon>
        <taxon>Dikarya</taxon>
        <taxon>Basidiomycota</taxon>
        <taxon>Agaricomycotina</taxon>
        <taxon>Agaricomycetes</taxon>
        <taxon>Agaricomycetidae</taxon>
        <taxon>Agaricales</taxon>
        <taxon>Agaricineae</taxon>
        <taxon>Strophariaceae</taxon>
        <taxon>Psilocybe</taxon>
    </lineage>
</organism>
<keyword evidence="3" id="KW-1185">Reference proteome</keyword>
<dbReference type="Proteomes" id="UP000283269">
    <property type="component" value="Unassembled WGS sequence"/>
</dbReference>
<evidence type="ECO:0000256" key="1">
    <source>
        <dbReference type="SAM" id="MobiDB-lite"/>
    </source>
</evidence>
<dbReference type="InParanoid" id="A0A409XP33"/>
<evidence type="ECO:0000313" key="2">
    <source>
        <dbReference type="EMBL" id="PPQ92539.1"/>
    </source>
</evidence>
<accession>A0A409XP33</accession>
<evidence type="ECO:0000313" key="3">
    <source>
        <dbReference type="Proteomes" id="UP000283269"/>
    </source>
</evidence>
<gene>
    <name evidence="2" type="ORF">CVT25_010372</name>
</gene>
<reference evidence="2 3" key="1">
    <citation type="journal article" date="2018" name="Evol. Lett.">
        <title>Horizontal gene cluster transfer increased hallucinogenic mushroom diversity.</title>
        <authorList>
            <person name="Reynolds H.T."/>
            <person name="Vijayakumar V."/>
            <person name="Gluck-Thaler E."/>
            <person name="Korotkin H.B."/>
            <person name="Matheny P.B."/>
            <person name="Slot J.C."/>
        </authorList>
    </citation>
    <scope>NUCLEOTIDE SEQUENCE [LARGE SCALE GENOMIC DNA]</scope>
    <source>
        <strain evidence="2 3">2631</strain>
    </source>
</reference>
<proteinExistence type="predicted"/>
<dbReference type="EMBL" id="NHYD01001028">
    <property type="protein sequence ID" value="PPQ92539.1"/>
    <property type="molecule type" value="Genomic_DNA"/>
</dbReference>
<feature type="region of interest" description="Disordered" evidence="1">
    <location>
        <begin position="515"/>
        <end position="573"/>
    </location>
</feature>
<dbReference type="STRING" id="93625.A0A409XP33"/>
<dbReference type="AlphaFoldDB" id="A0A409XP33"/>
<comment type="caution">
    <text evidence="2">The sequence shown here is derived from an EMBL/GenBank/DDBJ whole genome shotgun (WGS) entry which is preliminary data.</text>
</comment>
<sequence length="590" mass="66175">MGVFSGSESESIPSPVDIGTILNKPKTIQSLPKEILLRIFEEVYLASCNLEFDSYDAVTDPTVFPSCIAGVCIAWKELVQSIAHFSTQLLIFVDKPVPYPELRAQFRTSKPLLIKVFVIRKDYSAEEDVEERPRVKEVMQLLVQHIKRCKVVVFDLLHNSSLPRISDFSDKAAKLLTLRMKSRLPGFGPAVPDPTPTLRRNSRPFLCPSLRYLDLDGNVFMAAMQIYGWAESFREVSQKHLTIRNMRHSDRMGYDLLDFLVALSRLKHFTLLQLVNVELEARRRIGPGVGSIFIQNFEFEGLSRGFVTDFLNNHHNSIDVSHITLTRCELGPAPNSNFAPWFLTFCDIAPEEDLAAFIRYWDGFGLTFRNCPGVDDKVLLVVSSLSPGSQGHTINARTFRTLEIRTPGPIPITVTALKELVEVRQTESERYNLQEHRRGSIPLPMHSIYISGTGARLSISDLEWFRSKVDYFTWAAFAAPSDSPILDCDFSLLDASEFTHLDLYIIDPPLPPMPPLPPIPPLPPLSQTSAPDTPAVEFSSPPVSQPPPSSSPITGQLPPPLSQTPAPDSPIIDQDYTLLDWSIEELKNLP</sequence>
<dbReference type="OrthoDB" id="3048627at2759"/>
<name>A0A409XP33_PSICY</name>